<comment type="caution">
    <text evidence="2">The sequence shown here is derived from an EMBL/GenBank/DDBJ whole genome shotgun (WGS) entry which is preliminary data.</text>
</comment>
<dbReference type="Gene3D" id="1.10.10.10">
    <property type="entry name" value="Winged helix-like DNA-binding domain superfamily/Winged helix DNA-binding domain"/>
    <property type="match status" value="1"/>
</dbReference>
<dbReference type="Pfam" id="PF12840">
    <property type="entry name" value="HTH_20"/>
    <property type="match status" value="1"/>
</dbReference>
<dbReference type="RefSeq" id="WP_094723666.1">
    <property type="nucleotide sequence ID" value="NZ_MWWS01000009.1"/>
</dbReference>
<dbReference type="OrthoDB" id="7945987at2"/>
<feature type="domain" description="HTH arsR-type" evidence="1">
    <location>
        <begin position="23"/>
        <end position="95"/>
    </location>
</feature>
<accession>A0A261EPF7</accession>
<dbReference type="GO" id="GO:0003700">
    <property type="term" value="F:DNA-binding transcription factor activity"/>
    <property type="evidence" value="ECO:0007669"/>
    <property type="project" value="InterPro"/>
</dbReference>
<dbReference type="SMART" id="SM00418">
    <property type="entry name" value="HTH_ARSR"/>
    <property type="match status" value="1"/>
</dbReference>
<evidence type="ECO:0000259" key="1">
    <source>
        <dbReference type="SMART" id="SM00418"/>
    </source>
</evidence>
<dbReference type="InterPro" id="IPR001845">
    <property type="entry name" value="HTH_ArsR_DNA-bd_dom"/>
</dbReference>
<dbReference type="Proteomes" id="UP000216004">
    <property type="component" value="Unassembled WGS sequence"/>
</dbReference>
<keyword evidence="3" id="KW-1185">Reference proteome</keyword>
<name>A0A261EPF7_9BIFI</name>
<dbReference type="InterPro" id="IPR011991">
    <property type="entry name" value="ArsR-like_HTH"/>
</dbReference>
<reference evidence="2 3" key="1">
    <citation type="journal article" date="2017" name="BMC Genomics">
        <title>Comparative genomic and phylogenomic analyses of the Bifidobacteriaceae family.</title>
        <authorList>
            <person name="Lugli G.A."/>
            <person name="Milani C."/>
            <person name="Turroni F."/>
            <person name="Duranti S."/>
            <person name="Mancabelli L."/>
            <person name="Mangifesta M."/>
            <person name="Ferrario C."/>
            <person name="Modesto M."/>
            <person name="Mattarelli P."/>
            <person name="Jiri K."/>
            <person name="van Sinderen D."/>
            <person name="Ventura M."/>
        </authorList>
    </citation>
    <scope>NUCLEOTIDE SEQUENCE [LARGE SCALE GENOMIC DNA]</scope>
    <source>
        <strain evidence="2 3">DSM 22924</strain>
    </source>
</reference>
<protein>
    <submittedName>
        <fullName evidence="2">ArsR family transcriptional regulator</fullName>
    </submittedName>
</protein>
<dbReference type="SUPFAM" id="SSF46785">
    <property type="entry name" value="Winged helix' DNA-binding domain"/>
    <property type="match status" value="1"/>
</dbReference>
<dbReference type="CDD" id="cd00090">
    <property type="entry name" value="HTH_ARSR"/>
    <property type="match status" value="1"/>
</dbReference>
<dbReference type="InterPro" id="IPR036388">
    <property type="entry name" value="WH-like_DNA-bd_sf"/>
</dbReference>
<dbReference type="AlphaFoldDB" id="A0A261EPF7"/>
<organism evidence="2 3">
    <name type="scientific">Bombiscardovia coagulans</name>
    <dbReference type="NCBI Taxonomy" id="686666"/>
    <lineage>
        <taxon>Bacteria</taxon>
        <taxon>Bacillati</taxon>
        <taxon>Actinomycetota</taxon>
        <taxon>Actinomycetes</taxon>
        <taxon>Bifidobacteriales</taxon>
        <taxon>Bifidobacteriaceae</taxon>
        <taxon>Bombiscardovia</taxon>
    </lineage>
</organism>
<sequence length="203" mass="22551">MKTTLSVAAEPLTNNTETVTNAGMLRAMASPIRMRILGVLRIHGEQTVGQISEQIHEAPGSVSYHLGRLADAGLAQEVESSDSDRRKSWWRACQSSIYIDGSNAVNAGDKDEAVDLFRRSAALSYEMAYERFLDTVPKLPAEWVAACTSEDHVLQLTVEEMRLMLSELADVISRWKVKAQEGKKNDSDARTVALVLQAYRWIP</sequence>
<evidence type="ECO:0000313" key="2">
    <source>
        <dbReference type="EMBL" id="OZG48734.1"/>
    </source>
</evidence>
<dbReference type="EMBL" id="MWWS01000009">
    <property type="protein sequence ID" value="OZG48734.1"/>
    <property type="molecule type" value="Genomic_DNA"/>
</dbReference>
<dbReference type="InterPro" id="IPR036390">
    <property type="entry name" value="WH_DNA-bd_sf"/>
</dbReference>
<gene>
    <name evidence="2" type="ORF">BOCO_1430</name>
</gene>
<proteinExistence type="predicted"/>
<evidence type="ECO:0000313" key="3">
    <source>
        <dbReference type="Proteomes" id="UP000216004"/>
    </source>
</evidence>